<dbReference type="Pfam" id="PF00068">
    <property type="entry name" value="Phospholip_A2_1"/>
    <property type="match status" value="1"/>
</dbReference>
<dbReference type="PRINTS" id="PR00389">
    <property type="entry name" value="PHPHLIPASEA2"/>
</dbReference>
<dbReference type="GO" id="GO:0006644">
    <property type="term" value="P:phospholipid metabolic process"/>
    <property type="evidence" value="ECO:0007669"/>
    <property type="project" value="InterPro"/>
</dbReference>
<dbReference type="GO" id="GO:0050482">
    <property type="term" value="P:arachidonate secretion"/>
    <property type="evidence" value="ECO:0007669"/>
    <property type="project" value="InterPro"/>
</dbReference>
<dbReference type="PANTHER" id="PTHR11716:SF47">
    <property type="entry name" value="PHOSPHOLIPASE A2-ALPHA"/>
    <property type="match status" value="1"/>
</dbReference>
<keyword evidence="6 10" id="KW-0106">Calcium</keyword>
<feature type="binding site" evidence="10">
    <location>
        <position position="33"/>
    </location>
    <ligand>
        <name>Ca(2+)</name>
        <dbReference type="ChEBI" id="CHEBI:29108"/>
    </ligand>
</feature>
<proteinExistence type="inferred from homology"/>
<evidence type="ECO:0000313" key="16">
    <source>
        <dbReference type="WBParaSite" id="nRc.2.0.1.t11105-RA"/>
    </source>
</evidence>
<evidence type="ECO:0000256" key="11">
    <source>
        <dbReference type="PIRSR" id="PIRSR601211-3"/>
    </source>
</evidence>
<feature type="binding site" evidence="10">
    <location>
        <position position="52"/>
    </location>
    <ligand>
        <name>Ca(2+)</name>
        <dbReference type="ChEBI" id="CHEBI:29108"/>
    </ligand>
</feature>
<comment type="catalytic activity">
    <reaction evidence="13">
        <text>a 1,2-diacyl-sn-glycero-3-phosphocholine + H2O = a 1-acyl-sn-glycero-3-phosphocholine + a fatty acid + H(+)</text>
        <dbReference type="Rhea" id="RHEA:15801"/>
        <dbReference type="ChEBI" id="CHEBI:15377"/>
        <dbReference type="ChEBI" id="CHEBI:15378"/>
        <dbReference type="ChEBI" id="CHEBI:28868"/>
        <dbReference type="ChEBI" id="CHEBI:57643"/>
        <dbReference type="ChEBI" id="CHEBI:58168"/>
        <dbReference type="EC" id="3.1.1.4"/>
    </reaction>
</comment>
<dbReference type="Proteomes" id="UP000887565">
    <property type="component" value="Unplaced"/>
</dbReference>
<evidence type="ECO:0000256" key="7">
    <source>
        <dbReference type="ARBA" id="ARBA00022963"/>
    </source>
</evidence>
<keyword evidence="8 13" id="KW-0443">Lipid metabolism</keyword>
<organism evidence="15 16">
    <name type="scientific">Romanomermis culicivorax</name>
    <name type="common">Nematode worm</name>
    <dbReference type="NCBI Taxonomy" id="13658"/>
    <lineage>
        <taxon>Eukaryota</taxon>
        <taxon>Metazoa</taxon>
        <taxon>Ecdysozoa</taxon>
        <taxon>Nematoda</taxon>
        <taxon>Enoplea</taxon>
        <taxon>Dorylaimia</taxon>
        <taxon>Mermithida</taxon>
        <taxon>Mermithoidea</taxon>
        <taxon>Mermithidae</taxon>
        <taxon>Romanomermis</taxon>
    </lineage>
</organism>
<dbReference type="GO" id="GO:0005576">
    <property type="term" value="C:extracellular region"/>
    <property type="evidence" value="ECO:0007669"/>
    <property type="project" value="UniProtKB-SubCell"/>
</dbReference>
<dbReference type="InterPro" id="IPR001211">
    <property type="entry name" value="PLA2"/>
</dbReference>
<evidence type="ECO:0000313" key="15">
    <source>
        <dbReference type="Proteomes" id="UP000887565"/>
    </source>
</evidence>
<evidence type="ECO:0000256" key="12">
    <source>
        <dbReference type="RuleBase" id="RU003654"/>
    </source>
</evidence>
<comment type="similarity">
    <text evidence="12">Belongs to the phospholipase A2 family.</text>
</comment>
<evidence type="ECO:0000256" key="10">
    <source>
        <dbReference type="PIRSR" id="PIRSR601211-2"/>
    </source>
</evidence>
<dbReference type="CDD" id="cd00125">
    <property type="entry name" value="PLA2c"/>
    <property type="match status" value="1"/>
</dbReference>
<dbReference type="SUPFAM" id="SSF48619">
    <property type="entry name" value="Phospholipase A2, PLA2"/>
    <property type="match status" value="1"/>
</dbReference>
<dbReference type="AlphaFoldDB" id="A0A915IAA3"/>
<keyword evidence="4 10" id="KW-0479">Metal-binding</keyword>
<dbReference type="GO" id="GO:0005509">
    <property type="term" value="F:calcium ion binding"/>
    <property type="evidence" value="ECO:0007669"/>
    <property type="project" value="InterPro"/>
</dbReference>
<evidence type="ECO:0000256" key="1">
    <source>
        <dbReference type="ARBA" id="ARBA00004613"/>
    </source>
</evidence>
<reference evidence="16" key="1">
    <citation type="submission" date="2022-11" db="UniProtKB">
        <authorList>
            <consortium name="WormBaseParasite"/>
        </authorList>
    </citation>
    <scope>IDENTIFICATION</scope>
</reference>
<protein>
    <recommendedName>
        <fullName evidence="2 13">Phospholipase A2</fullName>
        <ecNumber evidence="2 13">3.1.1.4</ecNumber>
    </recommendedName>
</protein>
<dbReference type="PROSITE" id="PS00118">
    <property type="entry name" value="PA2_HIS"/>
    <property type="match status" value="1"/>
</dbReference>
<keyword evidence="7" id="KW-0442">Lipid degradation</keyword>
<dbReference type="PANTHER" id="PTHR11716">
    <property type="entry name" value="PHOSPHOLIPASE A2 FAMILY MEMBER"/>
    <property type="match status" value="1"/>
</dbReference>
<evidence type="ECO:0000256" key="8">
    <source>
        <dbReference type="ARBA" id="ARBA00023098"/>
    </source>
</evidence>
<feature type="disulfide bond" evidence="11">
    <location>
        <begin position="32"/>
        <end position="48"/>
    </location>
</feature>
<evidence type="ECO:0000256" key="13">
    <source>
        <dbReference type="RuleBase" id="RU361236"/>
    </source>
</evidence>
<feature type="domain" description="Phospholipase A2-like central" evidence="14">
    <location>
        <begin position="6"/>
        <end position="124"/>
    </location>
</feature>
<evidence type="ECO:0000256" key="4">
    <source>
        <dbReference type="ARBA" id="ARBA00022723"/>
    </source>
</evidence>
<dbReference type="OMA" id="RCITNEN"/>
<evidence type="ECO:0000256" key="3">
    <source>
        <dbReference type="ARBA" id="ARBA00022525"/>
    </source>
</evidence>
<evidence type="ECO:0000256" key="9">
    <source>
        <dbReference type="ARBA" id="ARBA00023157"/>
    </source>
</evidence>
<comment type="cofactor">
    <cofactor evidence="10">
        <name>Ca(2+)</name>
        <dbReference type="ChEBI" id="CHEBI:29108"/>
    </cofactor>
    <text evidence="10">Binds 1 Ca(2+) ion per subunit.</text>
</comment>
<dbReference type="WBParaSite" id="nRc.2.0.1.t11105-RA">
    <property type="protein sequence ID" value="nRc.2.0.1.t11105-RA"/>
    <property type="gene ID" value="nRc.2.0.1.g11105"/>
</dbReference>
<keyword evidence="3 13" id="KW-0964">Secreted</keyword>
<dbReference type="Gene3D" id="1.20.90.10">
    <property type="entry name" value="Phospholipase A2 domain"/>
    <property type="match status" value="1"/>
</dbReference>
<dbReference type="InterPro" id="IPR036444">
    <property type="entry name" value="PLipase_A2_dom_sf"/>
</dbReference>
<comment type="subcellular location">
    <subcellularLocation>
        <location evidence="1 13">Secreted</location>
    </subcellularLocation>
</comment>
<dbReference type="GO" id="GO:0004623">
    <property type="term" value="F:phospholipase A2 activity"/>
    <property type="evidence" value="ECO:0007669"/>
    <property type="project" value="UniProtKB-EC"/>
</dbReference>
<sequence length="126" mass="14441">MAFKENMVNFHDRIRCITNENPFKFNNYGCYCGLGGSGQPVDDIDKCCQHHDQCYDNCARRGCEPLVFASYTFDCDDKKRTASLTRFRVGVSSEKNPVAESNKCSKCAFDCDLKASRYSDFKHKYI</sequence>
<feature type="binding site" evidence="10">
    <location>
        <position position="31"/>
    </location>
    <ligand>
        <name>Ca(2+)</name>
        <dbReference type="ChEBI" id="CHEBI:29108"/>
    </ligand>
</feature>
<keyword evidence="5 13" id="KW-0378">Hydrolase</keyword>
<dbReference type="SMART" id="SM00085">
    <property type="entry name" value="PA2c"/>
    <property type="match status" value="1"/>
</dbReference>
<evidence type="ECO:0000259" key="14">
    <source>
        <dbReference type="SMART" id="SM00085"/>
    </source>
</evidence>
<evidence type="ECO:0000256" key="2">
    <source>
        <dbReference type="ARBA" id="ARBA00013278"/>
    </source>
</evidence>
<dbReference type="InterPro" id="IPR016090">
    <property type="entry name" value="PLA2-like_dom"/>
</dbReference>
<keyword evidence="15" id="KW-1185">Reference proteome</keyword>
<dbReference type="InterPro" id="IPR033113">
    <property type="entry name" value="PLA2_histidine"/>
</dbReference>
<dbReference type="GO" id="GO:0016042">
    <property type="term" value="P:lipid catabolic process"/>
    <property type="evidence" value="ECO:0007669"/>
    <property type="project" value="UniProtKB-KW"/>
</dbReference>
<accession>A0A915IAA3</accession>
<keyword evidence="9 11" id="KW-1015">Disulfide bond</keyword>
<evidence type="ECO:0000256" key="5">
    <source>
        <dbReference type="ARBA" id="ARBA00022801"/>
    </source>
</evidence>
<evidence type="ECO:0000256" key="6">
    <source>
        <dbReference type="ARBA" id="ARBA00022837"/>
    </source>
</evidence>
<feature type="binding site" evidence="10">
    <location>
        <position position="35"/>
    </location>
    <ligand>
        <name>Ca(2+)</name>
        <dbReference type="ChEBI" id="CHEBI:29108"/>
    </ligand>
</feature>
<dbReference type="EC" id="3.1.1.4" evidence="2 13"/>
<name>A0A915IAA3_ROMCU</name>